<dbReference type="AlphaFoldDB" id="A0A4V2M8H4"/>
<keyword evidence="2" id="KW-0479">Metal-binding</keyword>
<dbReference type="RefSeq" id="WP_131365885.1">
    <property type="nucleotide sequence ID" value="NZ_SJKB01000023.1"/>
</dbReference>
<dbReference type="Gene3D" id="3.30.390.10">
    <property type="entry name" value="Enolase-like, N-terminal domain"/>
    <property type="match status" value="1"/>
</dbReference>
<dbReference type="GO" id="GO:0016836">
    <property type="term" value="F:hydro-lyase activity"/>
    <property type="evidence" value="ECO:0007669"/>
    <property type="project" value="TreeGrafter"/>
</dbReference>
<dbReference type="InterPro" id="IPR029065">
    <property type="entry name" value="Enolase_C-like"/>
</dbReference>
<dbReference type="EMBL" id="SJKB01000023">
    <property type="protein sequence ID" value="TCC51482.1"/>
    <property type="molecule type" value="Genomic_DNA"/>
</dbReference>
<protein>
    <recommendedName>
        <fullName evidence="4">Mandelate racemase/muconate lactonizing enzyme C-terminal domain-containing protein</fullName>
    </recommendedName>
</protein>
<dbReference type="SUPFAM" id="SSF54826">
    <property type="entry name" value="Enolase N-terminal domain-like"/>
    <property type="match status" value="1"/>
</dbReference>
<dbReference type="SMART" id="SM00922">
    <property type="entry name" value="MR_MLE"/>
    <property type="match status" value="1"/>
</dbReference>
<dbReference type="Pfam" id="PF13378">
    <property type="entry name" value="MR_MLE_C"/>
    <property type="match status" value="1"/>
</dbReference>
<evidence type="ECO:0000259" key="4">
    <source>
        <dbReference type="SMART" id="SM00922"/>
    </source>
</evidence>
<dbReference type="InterPro" id="IPR029017">
    <property type="entry name" value="Enolase-like_N"/>
</dbReference>
<dbReference type="GO" id="GO:0000287">
    <property type="term" value="F:magnesium ion binding"/>
    <property type="evidence" value="ECO:0007669"/>
    <property type="project" value="TreeGrafter"/>
</dbReference>
<dbReference type="PANTHER" id="PTHR13794:SF58">
    <property type="entry name" value="MITOCHONDRIAL ENOLASE SUPERFAMILY MEMBER 1"/>
    <property type="match status" value="1"/>
</dbReference>
<evidence type="ECO:0000256" key="2">
    <source>
        <dbReference type="ARBA" id="ARBA00022723"/>
    </source>
</evidence>
<dbReference type="SUPFAM" id="SSF51604">
    <property type="entry name" value="Enolase C-terminal domain-like"/>
    <property type="match status" value="1"/>
</dbReference>
<dbReference type="GO" id="GO:0016052">
    <property type="term" value="P:carbohydrate catabolic process"/>
    <property type="evidence" value="ECO:0007669"/>
    <property type="project" value="TreeGrafter"/>
</dbReference>
<comment type="caution">
    <text evidence="5">The sequence shown here is derived from an EMBL/GenBank/DDBJ whole genome shotgun (WGS) entry which is preliminary data.</text>
</comment>
<gene>
    <name evidence="5" type="ORF">E0H73_40900</name>
</gene>
<dbReference type="InterPro" id="IPR013342">
    <property type="entry name" value="Mandelate_racemase_C"/>
</dbReference>
<feature type="domain" description="Mandelate racemase/muconate lactonizing enzyme C-terminal" evidence="4">
    <location>
        <begin position="162"/>
        <end position="261"/>
    </location>
</feature>
<dbReference type="InterPro" id="IPR046945">
    <property type="entry name" value="RHMD-like"/>
</dbReference>
<dbReference type="InterPro" id="IPR013341">
    <property type="entry name" value="Mandelate_racemase_N_dom"/>
</dbReference>
<keyword evidence="3" id="KW-0460">Magnesium</keyword>
<evidence type="ECO:0000256" key="3">
    <source>
        <dbReference type="ARBA" id="ARBA00022842"/>
    </source>
</evidence>
<dbReference type="Gene3D" id="3.20.20.120">
    <property type="entry name" value="Enolase-like C-terminal domain"/>
    <property type="match status" value="1"/>
</dbReference>
<reference evidence="5 6" key="1">
    <citation type="submission" date="2019-02" db="EMBL/GenBank/DDBJ databases">
        <title>Kribbella capetownensis sp. nov. and Kribbella speibonae sp. nov., isolated from soil.</title>
        <authorList>
            <person name="Curtis S.M."/>
            <person name="Norton I."/>
            <person name="Everest G.J."/>
            <person name="Meyers P.R."/>
        </authorList>
    </citation>
    <scope>NUCLEOTIDE SEQUENCE [LARGE SCALE GENOMIC DNA]</scope>
    <source>
        <strain evidence="5 6">NRRL B-24813</strain>
    </source>
</reference>
<accession>A0A4V2M8H4</accession>
<dbReference type="InterPro" id="IPR036849">
    <property type="entry name" value="Enolase-like_C_sf"/>
</dbReference>
<sequence>MKITDVAAVSVDLPERRPTTSARRASWNHTAPRGLPLNKYDEFPPGLPRATPGFVGDAVWVKVTVENGTWGLGRCSFGRPVAALVDDHLGPLMLGQDCFATEKLNDMMWQSSRRHGTAGLSAVAQTGVDLALWDLKGKLLQQPVWRLLGGPARDRIPCYVTGDDLDWALELGFTSFKITNPVHYRQGRKGLDIIEQKIAAARAEIGPDYDLMYNPVMSFDVEFTVRLAERVRSYDLRWIEEPVGPEDIDSLLAIKRAVPWLTLATGEDHHTRHSFARLINHRCVDIVQPDLQWCGGLTEALKIYALAETASVKVMPHGAMNTPYGQHFVYALPECDLGEFHLSSPVGVPLEEVVPIPGMAVPRDGYIVPSDAPGFGIEIPEAALVPWTPTKPGDAGGAGFW</sequence>
<evidence type="ECO:0000256" key="1">
    <source>
        <dbReference type="ARBA" id="ARBA00001946"/>
    </source>
</evidence>
<name>A0A4V2M8H4_9ACTN</name>
<evidence type="ECO:0000313" key="5">
    <source>
        <dbReference type="EMBL" id="TCC51482.1"/>
    </source>
</evidence>
<dbReference type="PANTHER" id="PTHR13794">
    <property type="entry name" value="ENOLASE SUPERFAMILY, MANDELATE RACEMASE"/>
    <property type="match status" value="1"/>
</dbReference>
<dbReference type="OrthoDB" id="5168231at2"/>
<dbReference type="Pfam" id="PF02746">
    <property type="entry name" value="MR_MLE_N"/>
    <property type="match status" value="1"/>
</dbReference>
<keyword evidence="6" id="KW-1185">Reference proteome</keyword>
<dbReference type="Proteomes" id="UP000291144">
    <property type="component" value="Unassembled WGS sequence"/>
</dbReference>
<comment type="cofactor">
    <cofactor evidence="1">
        <name>Mg(2+)</name>
        <dbReference type="ChEBI" id="CHEBI:18420"/>
    </cofactor>
</comment>
<organism evidence="5 6">
    <name type="scientific">Kribbella pittospori</name>
    <dbReference type="NCBI Taxonomy" id="722689"/>
    <lineage>
        <taxon>Bacteria</taxon>
        <taxon>Bacillati</taxon>
        <taxon>Actinomycetota</taxon>
        <taxon>Actinomycetes</taxon>
        <taxon>Propionibacteriales</taxon>
        <taxon>Kribbellaceae</taxon>
        <taxon>Kribbella</taxon>
    </lineage>
</organism>
<proteinExistence type="predicted"/>
<evidence type="ECO:0000313" key="6">
    <source>
        <dbReference type="Proteomes" id="UP000291144"/>
    </source>
</evidence>